<dbReference type="EMBL" id="JBCNJP010000014">
    <property type="protein sequence ID" value="KAK9068260.1"/>
    <property type="molecule type" value="Genomic_DNA"/>
</dbReference>
<dbReference type="InterPro" id="IPR055414">
    <property type="entry name" value="LRR_R13L4/SHOC2-like"/>
</dbReference>
<dbReference type="PANTHER" id="PTHR36766:SF61">
    <property type="entry name" value="NB-ARC DOMAIN DISEASE RESISTANCE PROTEIN"/>
    <property type="match status" value="1"/>
</dbReference>
<dbReference type="InterPro" id="IPR036388">
    <property type="entry name" value="WH-like_DNA-bd_sf"/>
</dbReference>
<evidence type="ECO:0000259" key="10">
    <source>
        <dbReference type="Pfam" id="PF23598"/>
    </source>
</evidence>
<dbReference type="InterPro" id="IPR057135">
    <property type="entry name" value="At4g27190-like_LRR"/>
</dbReference>
<feature type="domain" description="Disease resistance protein At4g27190-like leucine-rich repeats" evidence="8">
    <location>
        <begin position="922"/>
        <end position="1052"/>
    </location>
</feature>
<comment type="caution">
    <text evidence="11">The sequence shown here is derived from an EMBL/GenBank/DDBJ whole genome shotgun (WGS) entry which is preliminary data.</text>
</comment>
<comment type="similarity">
    <text evidence="1">Belongs to the disease resistance NB-LRR family.</text>
</comment>
<dbReference type="Gene3D" id="3.40.50.300">
    <property type="entry name" value="P-loop containing nucleotide triphosphate hydrolases"/>
    <property type="match status" value="1"/>
</dbReference>
<dbReference type="Gene3D" id="3.80.10.10">
    <property type="entry name" value="Ribonuclease Inhibitor"/>
    <property type="match status" value="4"/>
</dbReference>
<dbReference type="Gene3D" id="1.10.10.10">
    <property type="entry name" value="Winged helix-like DNA-binding domain superfamily/Winged helix DNA-binding domain"/>
    <property type="match status" value="1"/>
</dbReference>
<evidence type="ECO:0000259" key="8">
    <source>
        <dbReference type="Pfam" id="PF23247"/>
    </source>
</evidence>
<dbReference type="Proteomes" id="UP001408789">
    <property type="component" value="Unassembled WGS sequence"/>
</dbReference>
<dbReference type="Gene3D" id="1.20.5.4130">
    <property type="match status" value="1"/>
</dbReference>
<evidence type="ECO:0000259" key="6">
    <source>
        <dbReference type="Pfam" id="PF00931"/>
    </source>
</evidence>
<dbReference type="SUPFAM" id="SSF52540">
    <property type="entry name" value="P-loop containing nucleoside triphosphate hydrolases"/>
    <property type="match status" value="1"/>
</dbReference>
<dbReference type="GO" id="GO:0006952">
    <property type="term" value="P:defense response"/>
    <property type="evidence" value="ECO:0007669"/>
    <property type="project" value="UniProtKB-KW"/>
</dbReference>
<dbReference type="GO" id="GO:0043531">
    <property type="term" value="F:ADP binding"/>
    <property type="evidence" value="ECO:0007669"/>
    <property type="project" value="InterPro"/>
</dbReference>
<keyword evidence="3" id="KW-0547">Nucleotide-binding</keyword>
<dbReference type="Pfam" id="PF23247">
    <property type="entry name" value="LRR_RPS2"/>
    <property type="match status" value="1"/>
</dbReference>
<reference evidence="11 12" key="1">
    <citation type="submission" date="2024-04" db="EMBL/GenBank/DDBJ databases">
        <title>The reference genome of an endangered Asteraceae, Deinandra increscens subsp. villosa, native to the Central Coast of California.</title>
        <authorList>
            <person name="Guilliams M."/>
            <person name="Hasenstab-Lehman K."/>
            <person name="Meyer R."/>
            <person name="Mcevoy S."/>
        </authorList>
    </citation>
    <scope>NUCLEOTIDE SEQUENCE [LARGE SCALE GENOMIC DNA]</scope>
    <source>
        <tissue evidence="11">Leaf</tissue>
    </source>
</reference>
<evidence type="ECO:0000256" key="1">
    <source>
        <dbReference type="ARBA" id="ARBA00008894"/>
    </source>
</evidence>
<evidence type="ECO:0000256" key="2">
    <source>
        <dbReference type="ARBA" id="ARBA00022737"/>
    </source>
</evidence>
<dbReference type="FunFam" id="3.40.50.300:FF:001091">
    <property type="entry name" value="Probable disease resistance protein At1g61300"/>
    <property type="match status" value="1"/>
</dbReference>
<feature type="domain" description="Disease resistance protein winged helix" evidence="9">
    <location>
        <begin position="428"/>
        <end position="496"/>
    </location>
</feature>
<dbReference type="InterPro" id="IPR002182">
    <property type="entry name" value="NB-ARC"/>
</dbReference>
<name>A0AAP0D458_9ASTR</name>
<keyword evidence="2" id="KW-0677">Repeat</keyword>
<feature type="domain" description="Disease resistance N-terminal" evidence="7">
    <location>
        <begin position="10"/>
        <end position="95"/>
    </location>
</feature>
<dbReference type="Pfam" id="PF23598">
    <property type="entry name" value="LRR_14"/>
    <property type="match status" value="1"/>
</dbReference>
<keyword evidence="12" id="KW-1185">Reference proteome</keyword>
<dbReference type="InterPro" id="IPR041118">
    <property type="entry name" value="Rx_N"/>
</dbReference>
<feature type="domain" description="Disease resistance R13L4/SHOC-2-like LRR" evidence="10">
    <location>
        <begin position="572"/>
        <end position="892"/>
    </location>
</feature>
<dbReference type="InterPro" id="IPR058922">
    <property type="entry name" value="WHD_DRP"/>
</dbReference>
<dbReference type="SUPFAM" id="SSF52058">
    <property type="entry name" value="L domain-like"/>
    <property type="match status" value="2"/>
</dbReference>
<dbReference type="GO" id="GO:0051707">
    <property type="term" value="P:response to other organism"/>
    <property type="evidence" value="ECO:0007669"/>
    <property type="project" value="UniProtKB-ARBA"/>
</dbReference>
<organism evidence="11 12">
    <name type="scientific">Deinandra increscens subsp. villosa</name>
    <dbReference type="NCBI Taxonomy" id="3103831"/>
    <lineage>
        <taxon>Eukaryota</taxon>
        <taxon>Viridiplantae</taxon>
        <taxon>Streptophyta</taxon>
        <taxon>Embryophyta</taxon>
        <taxon>Tracheophyta</taxon>
        <taxon>Spermatophyta</taxon>
        <taxon>Magnoliopsida</taxon>
        <taxon>eudicotyledons</taxon>
        <taxon>Gunneridae</taxon>
        <taxon>Pentapetalae</taxon>
        <taxon>asterids</taxon>
        <taxon>campanulids</taxon>
        <taxon>Asterales</taxon>
        <taxon>Asteraceae</taxon>
        <taxon>Asteroideae</taxon>
        <taxon>Heliantheae alliance</taxon>
        <taxon>Madieae</taxon>
        <taxon>Madiinae</taxon>
        <taxon>Deinandra</taxon>
    </lineage>
</organism>
<dbReference type="GO" id="GO:0005524">
    <property type="term" value="F:ATP binding"/>
    <property type="evidence" value="ECO:0007669"/>
    <property type="project" value="UniProtKB-KW"/>
</dbReference>
<keyword evidence="4" id="KW-0611">Plant defense</keyword>
<accession>A0AAP0D458</accession>
<evidence type="ECO:0000259" key="9">
    <source>
        <dbReference type="Pfam" id="PF23559"/>
    </source>
</evidence>
<dbReference type="Pfam" id="PF00931">
    <property type="entry name" value="NB-ARC"/>
    <property type="match status" value="1"/>
</dbReference>
<evidence type="ECO:0000256" key="4">
    <source>
        <dbReference type="ARBA" id="ARBA00022821"/>
    </source>
</evidence>
<evidence type="ECO:0000256" key="3">
    <source>
        <dbReference type="ARBA" id="ARBA00022741"/>
    </source>
</evidence>
<feature type="domain" description="NB-ARC" evidence="6">
    <location>
        <begin position="173"/>
        <end position="341"/>
    </location>
</feature>
<dbReference type="PRINTS" id="PR00364">
    <property type="entry name" value="DISEASERSIST"/>
</dbReference>
<evidence type="ECO:0008006" key="13">
    <source>
        <dbReference type="Google" id="ProtNLM"/>
    </source>
</evidence>
<dbReference type="PANTHER" id="PTHR36766">
    <property type="entry name" value="PLANT BROAD-SPECTRUM MILDEW RESISTANCE PROTEIN RPW8"/>
    <property type="match status" value="1"/>
</dbReference>
<dbReference type="InterPro" id="IPR032675">
    <property type="entry name" value="LRR_dom_sf"/>
</dbReference>
<gene>
    <name evidence="11" type="ORF">SSX86_012371</name>
</gene>
<evidence type="ECO:0000256" key="5">
    <source>
        <dbReference type="ARBA" id="ARBA00022840"/>
    </source>
</evidence>
<evidence type="ECO:0000313" key="11">
    <source>
        <dbReference type="EMBL" id="KAK9068260.1"/>
    </source>
</evidence>
<proteinExistence type="inferred from homology"/>
<sequence>MAETIASAVVNIIFEKLTDDEALKKFARSQKIHSELDELQTTLSQVKALLNDASHKEITQEAVGLWLNSLQHLAYDIDDLLDDVATQAMHRELTQESGAVTSKVRNLIVPTCCTNLSLDNRLRRKLDSITNKLQNLENQKGDLGLVEKDEKKKNIHRGNESSLLEPDVVGREVEKEKLINSLLGGESSKENFSIVPIVGMGGVGKTTMARLVYNDTKVMGHFELKTWVCVSDDFDTFKISDIILHSLTRENKKFKDLNQLQTALTQAFKDKRFLLVVDDVWSESYDDWEILVRPFRSCAPGSMIIMTTRKEQLLKTLGFHHLDHLESLSERDALSLFSLHALGVDNFDLHPTLRPKGEAIVGKCGCLPLALKAIGRLLRTKTDEEDWDDVLNSEIWDLGNCNEIVPALRLSYHDLSAHLKQLFTYCSLFPKDFLFDKKELILLWMAEGYLNQPSTNKSPERLGEEYFEKLFLRSFFQYAPNDKSFFVMHDLMNDFATFVAGEYFLRFEKQAEMADEALAKYRHMSFIHEDYVSYQKLKAFERAKSLRTFLAVPVGVKSSWNTYYLSNKILLDVLPELLLLRVLSLRGFKIKEVPKFIGSLKHLRYLNLSQTDIKELPESVGNLYNLQTLIIFGCRSLTKLPKTFLKLKMLRHLDMRGTPDLKKLPLGIGKLTNLQTLTKITIGGEVGFAVTELKGLPNLHGKISIEGLCNVQSAMHAREANLSLKKLTSLELKWGDGSQRSTLEKEVLNELKPHTDTLKYISFDYYEGIEFPGWVGDPSLHQLVCVSINNCGKCTSLPPLGQLPSLKQLFIQGIDEVKVIGSEFIGASNVVAFSSLEILTFDDMLGWEEWSTNSVVLDAVFPCLQEIHIRNCPNLRKVSLAALPSLKVLKIGGCSDDVLRNLLHSASSIMELDISSISGLTDEVWRAAIKYLGKVEELNIQGCDEIRYLWESEAEAGMVFVNLKKLSVSDCKNMVRLGEKEEKEDFGSNLLSSLKSLIVYYCASMERVCCPNSNSIESLKIVYCSSLTHVSFPTTKEEGGQKLKSLDIIDCGELTEKINNTNMPMVESVGIKGWRNLKSIIQLSNFIHTTHLIIRNCPSIESFSNLELSNLTRLELRNCGKVESLPELSNLTFLEITDWKRVESLPDLSNLTFLKELIIRVCPSMNYPVPVYGVWPPNLSRLVIGRLKRPISEWGLQNFPASLVGLTLLGEEDVMNSNLSQFSHIFPSSLTQLSIVGFNNLESLSAGIQHLTSLQHLEIEFCPKMKHLPEMLLPSLLSLQIIYCTKLKERCNGRGSHYWPLISHIPRIYL</sequence>
<dbReference type="Pfam" id="PF23559">
    <property type="entry name" value="WHD_DRP"/>
    <property type="match status" value="1"/>
</dbReference>
<evidence type="ECO:0000259" key="7">
    <source>
        <dbReference type="Pfam" id="PF18052"/>
    </source>
</evidence>
<protein>
    <recommendedName>
        <fullName evidence="13">NB-ARC</fullName>
    </recommendedName>
</protein>
<evidence type="ECO:0000313" key="12">
    <source>
        <dbReference type="Proteomes" id="UP001408789"/>
    </source>
</evidence>
<dbReference type="InterPro" id="IPR027417">
    <property type="entry name" value="P-loop_NTPase"/>
</dbReference>
<keyword evidence="5" id="KW-0067">ATP-binding</keyword>
<dbReference type="Pfam" id="PF18052">
    <property type="entry name" value="Rx_N"/>
    <property type="match status" value="1"/>
</dbReference>